<dbReference type="Pfam" id="PF05222">
    <property type="entry name" value="AlaDh_PNT_N"/>
    <property type="match status" value="1"/>
</dbReference>
<feature type="region of interest" description="Disordered" evidence="8">
    <location>
        <begin position="1"/>
        <end position="420"/>
    </location>
</feature>
<evidence type="ECO:0000256" key="6">
    <source>
        <dbReference type="ARBA" id="ARBA00065528"/>
    </source>
</evidence>
<dbReference type="PANTHER" id="PTHR42795">
    <property type="entry name" value="ALANINE DEHYDROGENASE"/>
    <property type="match status" value="1"/>
</dbReference>
<name>A0AAV5P7P2_CELCE</name>
<feature type="domain" description="Alanine dehydrogenase/pyridine nucleotide transhydrogenase N-terminal" evidence="10">
    <location>
        <begin position="431"/>
        <end position="564"/>
    </location>
</feature>
<feature type="compositionally biased region" description="Gly residues" evidence="8">
    <location>
        <begin position="351"/>
        <end position="361"/>
    </location>
</feature>
<evidence type="ECO:0000256" key="1">
    <source>
        <dbReference type="ARBA" id="ARBA00005206"/>
    </source>
</evidence>
<dbReference type="GO" id="GO:0000286">
    <property type="term" value="F:alanine dehydrogenase activity"/>
    <property type="evidence" value="ECO:0007669"/>
    <property type="project" value="UniProtKB-EC"/>
</dbReference>
<feature type="compositionally biased region" description="Basic residues" evidence="8">
    <location>
        <begin position="375"/>
        <end position="391"/>
    </location>
</feature>
<evidence type="ECO:0000313" key="12">
    <source>
        <dbReference type="Proteomes" id="UP001165168"/>
    </source>
</evidence>
<dbReference type="EMBL" id="BSTG01000004">
    <property type="protein sequence ID" value="GLY58644.1"/>
    <property type="molecule type" value="Genomic_DNA"/>
</dbReference>
<dbReference type="Gene3D" id="3.40.50.720">
    <property type="entry name" value="NAD(P)-binding Rossmann-like Domain"/>
    <property type="match status" value="2"/>
</dbReference>
<feature type="compositionally biased region" description="Basic and acidic residues" evidence="8">
    <location>
        <begin position="1"/>
        <end position="44"/>
    </location>
</feature>
<keyword evidence="4" id="KW-0560">Oxidoreductase</keyword>
<comment type="pathway">
    <text evidence="1">Amino-acid degradation; L-alanine degradation via dehydrogenase pathway; NH(3) and pyruvate from L-alanine: step 1/1.</text>
</comment>
<dbReference type="GO" id="GO:0042853">
    <property type="term" value="P:L-alanine catabolic process"/>
    <property type="evidence" value="ECO:0007669"/>
    <property type="project" value="InterPro"/>
</dbReference>
<comment type="caution">
    <text evidence="11">The sequence shown here is derived from an EMBL/GenBank/DDBJ whole genome shotgun (WGS) entry which is preliminary data.</text>
</comment>
<dbReference type="InterPro" id="IPR036291">
    <property type="entry name" value="NAD(P)-bd_dom_sf"/>
</dbReference>
<dbReference type="GO" id="GO:0005886">
    <property type="term" value="C:plasma membrane"/>
    <property type="evidence" value="ECO:0007669"/>
    <property type="project" value="TreeGrafter"/>
</dbReference>
<dbReference type="AlphaFoldDB" id="A0AAV5P7P2"/>
<dbReference type="SUPFAM" id="SSF51735">
    <property type="entry name" value="NAD(P)-binding Rossmann-fold domains"/>
    <property type="match status" value="1"/>
</dbReference>
<feature type="compositionally biased region" description="Basic and acidic residues" evidence="8">
    <location>
        <begin position="287"/>
        <end position="342"/>
    </location>
</feature>
<evidence type="ECO:0000256" key="8">
    <source>
        <dbReference type="SAM" id="MobiDB-lite"/>
    </source>
</evidence>
<feature type="compositionally biased region" description="Basic and acidic residues" evidence="8">
    <location>
        <begin position="89"/>
        <end position="158"/>
    </location>
</feature>
<evidence type="ECO:0000256" key="4">
    <source>
        <dbReference type="ARBA" id="ARBA00023002"/>
    </source>
</evidence>
<sequence length="798" mass="86480">MDADERLEVEPRGDEHREVARRERERDGQRAARDARTAGERGEGAWEVAVPGERLPEVRERGEVRGEHPGRDDRGDDAHEHRTRAGRSHAREVEERDRPRPRVRAEHPDRRDLERQVRDADHDERHARRGGDRAPRVAEVGRDVRADLPPRERPHEQAHGGAHAGPPLAEERREALGARRRRRRGDDHDDGREQERRQAELDGARHAHAEGDGERRHDDERDRHDRDDGAVRPDDGDDVLGPEHRDDGDARAHAEEEPVPGGAGRRRAERRTHRARDPAPVGVPCGERGERPRERHARHEDERDGEHGRRPGDARREARQGEDAGPEDARDVQRAAAREAQRARRGRGHGWGRGWGWGGVERAGEQIPSGAGGRAARRGGRGCRAGGRRVHPPTLATTAGPDEWQAGHAGTRSCHPAHDGSLRPHWTMRIGIPTEVKNHEDRVALTPAGAHHLVRAGHDVLVQSGAGTGSHLPDAEFESAGARIVPTAEEVWGEAELVCKVKEPVASEHRFLRDDLLLFAYLHLAADAACTRALLDAGTTAVAYETAQAPDGTLPLLAPMSEVAGRMATQVGAWFLQRAAGGRGVLLGGVPGTRPGRVVVLGGGTAGRHAAEIAVGMRAEVTVVDLALPVLRAVDQEFSGHVRTVVSSAYAIEREVLEADLVVGAVLVAGARAPRLVTDDLVARMRPGAVLVDVAVDQGGCFEGSRPTTHDDPTFAVHGTTFYCVANMPGAVPVTSTLALTSATLPYLAALADGGVDAVREDPLLRSGASTHRGTLLNAAVAAAHDLPWTPVVDALRR</sequence>
<dbReference type="InterPro" id="IPR007698">
    <property type="entry name" value="AlaDH/PNT_NAD(H)-bd"/>
</dbReference>
<feature type="compositionally biased region" description="Basic and acidic residues" evidence="8">
    <location>
        <begin position="184"/>
        <end position="234"/>
    </location>
</feature>
<evidence type="ECO:0000256" key="5">
    <source>
        <dbReference type="ARBA" id="ARBA00023027"/>
    </source>
</evidence>
<feature type="compositionally biased region" description="Basic and acidic residues" evidence="8">
    <location>
        <begin position="241"/>
        <end position="256"/>
    </location>
</feature>
<dbReference type="Pfam" id="PF01262">
    <property type="entry name" value="AlaDh_PNT_C"/>
    <property type="match status" value="1"/>
</dbReference>
<feature type="compositionally biased region" description="Basic and acidic residues" evidence="8">
    <location>
        <begin position="54"/>
        <end position="80"/>
    </location>
</feature>
<feature type="compositionally biased region" description="Low complexity" evidence="8">
    <location>
        <begin position="159"/>
        <end position="168"/>
    </location>
</feature>
<evidence type="ECO:0000313" key="11">
    <source>
        <dbReference type="EMBL" id="GLY58644.1"/>
    </source>
</evidence>
<dbReference type="PANTHER" id="PTHR42795:SF1">
    <property type="entry name" value="ALANINE DEHYDROGENASE"/>
    <property type="match status" value="1"/>
</dbReference>
<evidence type="ECO:0000259" key="9">
    <source>
        <dbReference type="SMART" id="SM01002"/>
    </source>
</evidence>
<feature type="domain" description="Alanine dehydrogenase/pyridine nucleotide transhydrogenase NAD(H)-binding" evidence="9">
    <location>
        <begin position="576"/>
        <end position="724"/>
    </location>
</feature>
<protein>
    <recommendedName>
        <fullName evidence="7">Alanine dehydrogenase</fullName>
        <ecNumber evidence="3">1.4.1.1</ecNumber>
    </recommendedName>
</protein>
<dbReference type="InterPro" id="IPR008141">
    <property type="entry name" value="Ala_DH"/>
</dbReference>
<evidence type="ECO:0000256" key="2">
    <source>
        <dbReference type="ARBA" id="ARBA00005689"/>
    </source>
</evidence>
<keyword evidence="5" id="KW-0520">NAD</keyword>
<organism evidence="11 12">
    <name type="scientific">Cellulosimicrobium cellulans</name>
    <name type="common">Arthrobacter luteus</name>
    <dbReference type="NCBI Taxonomy" id="1710"/>
    <lineage>
        <taxon>Bacteria</taxon>
        <taxon>Bacillati</taxon>
        <taxon>Actinomycetota</taxon>
        <taxon>Actinomycetes</taxon>
        <taxon>Micrococcales</taxon>
        <taxon>Promicromonosporaceae</taxon>
        <taxon>Cellulosimicrobium</taxon>
    </lineage>
</organism>
<gene>
    <name evidence="11" type="ORF">Ccel01_32460</name>
</gene>
<evidence type="ECO:0000256" key="3">
    <source>
        <dbReference type="ARBA" id="ARBA00012897"/>
    </source>
</evidence>
<dbReference type="Proteomes" id="UP001165168">
    <property type="component" value="Unassembled WGS sequence"/>
</dbReference>
<evidence type="ECO:0000256" key="7">
    <source>
        <dbReference type="ARBA" id="ARBA00072341"/>
    </source>
</evidence>
<dbReference type="InterPro" id="IPR007886">
    <property type="entry name" value="AlaDH/PNT_N"/>
</dbReference>
<comment type="subunit">
    <text evidence="6">Homohexamer. Trimer of dimers.</text>
</comment>
<accession>A0AAV5P7P2</accession>
<dbReference type="NCBIfam" id="TIGR00518">
    <property type="entry name" value="alaDH"/>
    <property type="match status" value="1"/>
</dbReference>
<reference evidence="11" key="1">
    <citation type="submission" date="2023-03" db="EMBL/GenBank/DDBJ databases">
        <title>Cellulosimicrobium cellulans NBRC 103059.</title>
        <authorList>
            <person name="Ichikawa N."/>
            <person name="Sato H."/>
            <person name="Tonouchi N."/>
        </authorList>
    </citation>
    <scope>NUCLEOTIDE SEQUENCE</scope>
    <source>
        <strain evidence="11">NBRC 103059</strain>
    </source>
</reference>
<evidence type="ECO:0000259" key="10">
    <source>
        <dbReference type="SMART" id="SM01003"/>
    </source>
</evidence>
<feature type="compositionally biased region" description="Basic residues" evidence="8">
    <location>
        <begin position="264"/>
        <end position="274"/>
    </location>
</feature>
<dbReference type="CDD" id="cd05305">
    <property type="entry name" value="L-AlaDH"/>
    <property type="match status" value="1"/>
</dbReference>
<dbReference type="EC" id="1.4.1.1" evidence="3"/>
<dbReference type="SMART" id="SM01003">
    <property type="entry name" value="AlaDh_PNT_N"/>
    <property type="match status" value="1"/>
</dbReference>
<dbReference type="FunFam" id="3.40.50.720:FF:000049">
    <property type="entry name" value="Alanine dehydrogenase"/>
    <property type="match status" value="1"/>
</dbReference>
<dbReference type="SMART" id="SM01002">
    <property type="entry name" value="AlaDh_PNT_C"/>
    <property type="match status" value="1"/>
</dbReference>
<comment type="similarity">
    <text evidence="2">Belongs to the AlaDH/PNT family.</text>
</comment>
<dbReference type="SUPFAM" id="SSF52283">
    <property type="entry name" value="Formate/glycerate dehydrogenase catalytic domain-like"/>
    <property type="match status" value="1"/>
</dbReference>
<proteinExistence type="inferred from homology"/>